<dbReference type="SUPFAM" id="SSF58113">
    <property type="entry name" value="Apolipoprotein A-I"/>
    <property type="match status" value="1"/>
</dbReference>
<feature type="region of interest" description="Disordered" evidence="2">
    <location>
        <begin position="159"/>
        <end position="199"/>
    </location>
</feature>
<feature type="compositionally biased region" description="Basic and acidic residues" evidence="2">
    <location>
        <begin position="82"/>
        <end position="91"/>
    </location>
</feature>
<feature type="coiled-coil region" evidence="1">
    <location>
        <begin position="582"/>
        <end position="673"/>
    </location>
</feature>
<feature type="coiled-coil region" evidence="1">
    <location>
        <begin position="333"/>
        <end position="500"/>
    </location>
</feature>
<name>A0A7S2LPF0_9STRA</name>
<feature type="compositionally biased region" description="Basic and acidic residues" evidence="2">
    <location>
        <begin position="177"/>
        <end position="199"/>
    </location>
</feature>
<feature type="compositionally biased region" description="Basic residues" evidence="2">
    <location>
        <begin position="1"/>
        <end position="10"/>
    </location>
</feature>
<evidence type="ECO:0000313" key="3">
    <source>
        <dbReference type="EMBL" id="CAD9610719.1"/>
    </source>
</evidence>
<reference evidence="3" key="1">
    <citation type="submission" date="2021-01" db="EMBL/GenBank/DDBJ databases">
        <authorList>
            <person name="Corre E."/>
            <person name="Pelletier E."/>
            <person name="Niang G."/>
            <person name="Scheremetjew M."/>
            <person name="Finn R."/>
            <person name="Kale V."/>
            <person name="Holt S."/>
            <person name="Cochrane G."/>
            <person name="Meng A."/>
            <person name="Brown T."/>
            <person name="Cohen L."/>
        </authorList>
    </citation>
    <scope>NUCLEOTIDE SEQUENCE</scope>
    <source>
        <strain evidence="3">SM1012Den-03</strain>
    </source>
</reference>
<dbReference type="EMBL" id="HBGZ01019072">
    <property type="protein sequence ID" value="CAD9610719.1"/>
    <property type="molecule type" value="Transcribed_RNA"/>
</dbReference>
<dbReference type="AlphaFoldDB" id="A0A7S2LPF0"/>
<accession>A0A7S2LPF0</accession>
<evidence type="ECO:0000256" key="1">
    <source>
        <dbReference type="SAM" id="Coils"/>
    </source>
</evidence>
<keyword evidence="1" id="KW-0175">Coiled coil</keyword>
<sequence>MSRSLSRSRARGYDSPLESLDLPYSKKFTPPRSSRADILGTPRQYDDRNPLSEGRYSARPSSVRRDRFDEDDGASVGSTREFLSRLRDGPASKRGIFSEPRPTGRSTITQSSPRFRREDYDVDAYTTSGSKYEVIGMKEELKQKEVEVSHLLRDMETLREQQMSRTRQLEEELDDALSSRRGLENRMDSELHSLERSKGEEIEKLKHSYEDEMADMRAKLVDTFKEDMEEMKSEWEAAFRRLQEESDTAKRALHKELGEATEAKADLESRMSKLNADFRSQLDEEKHRAERLMEDVKRSKEEDLDRLREMYEDHIDGMKHKTAAVEANLKGELQMILEENEKVKMCYDNLEEEMTRAKHELNEINEQYQDALDENDHYKKDAKRYKEEADKLMDENDKMRRDLSSTKNDLDLITSSYERANTEKGQIKKELDVLAKEKAEMGSSYEDVAKKLEGLEEERVLESRYTEALVKQRDNMNEIIESGQEEIKELKAKNDELVSYQRAADQFNLPNADAFREEFAKTAKMRERLESLGRERERYNSTIKALKVDLKALHKGSLGPESSLQEHMRLLSETWEKHLSAAKETKNLKAELEESIQLLEANTKERDQMVAKHNSAIAALEKELQNTKKAKQETELEELETLRSSVSKTEAMKEGLKKKLEKAYFDLEEAQLEITAIKRTQDKTLDSMQAKLTKQHDRVIESQEEEILSLKEMLQQARKDRAMDVEIAKSEIAESFKAQLRLTENKHSEMEVRTKEQLEQKYMDEMNELRSRTKEFERNLKEQKEALEQKNMMEIRRRGEFAKQKQEVEILRSKERHLEAHVSQLEQMQAKTVSEYEQRIASSDSICTSSVEKSLKKYVKELEKKLEVSSAAMKQLGKSSLLMEKENQRLMRDKNDLKLQLQKLVDCAEKFEGKK</sequence>
<protein>
    <submittedName>
        <fullName evidence="3">Uncharacterized protein</fullName>
    </submittedName>
</protein>
<proteinExistence type="predicted"/>
<gene>
    <name evidence="3" type="ORF">SMAR0320_LOCUS13670</name>
</gene>
<evidence type="ECO:0000256" key="2">
    <source>
        <dbReference type="SAM" id="MobiDB-lite"/>
    </source>
</evidence>
<feature type="coiled-coil region" evidence="1">
    <location>
        <begin position="700"/>
        <end position="831"/>
    </location>
</feature>
<feature type="region of interest" description="Disordered" evidence="2">
    <location>
        <begin position="1"/>
        <end position="122"/>
    </location>
</feature>
<organism evidence="3">
    <name type="scientific">Skeletonema marinoi</name>
    <dbReference type="NCBI Taxonomy" id="267567"/>
    <lineage>
        <taxon>Eukaryota</taxon>
        <taxon>Sar</taxon>
        <taxon>Stramenopiles</taxon>
        <taxon>Ochrophyta</taxon>
        <taxon>Bacillariophyta</taxon>
        <taxon>Coscinodiscophyceae</taxon>
        <taxon>Thalassiosirophycidae</taxon>
        <taxon>Thalassiosirales</taxon>
        <taxon>Skeletonemataceae</taxon>
        <taxon>Skeletonema</taxon>
        <taxon>Skeletonema marinoi-dohrnii complex</taxon>
    </lineage>
</organism>
<feature type="compositionally biased region" description="Polar residues" evidence="2">
    <location>
        <begin position="104"/>
        <end position="113"/>
    </location>
</feature>